<feature type="transmembrane region" description="Helical" evidence="4">
    <location>
        <begin position="235"/>
        <end position="253"/>
    </location>
</feature>
<protein>
    <submittedName>
        <fullName evidence="6">MFS transporter</fullName>
    </submittedName>
</protein>
<keyword evidence="3 4" id="KW-0472">Membrane</keyword>
<dbReference type="InterPro" id="IPR047200">
    <property type="entry name" value="MFS_YcaD-like"/>
</dbReference>
<evidence type="ECO:0000313" key="7">
    <source>
        <dbReference type="Proteomes" id="UP000246132"/>
    </source>
</evidence>
<reference evidence="6 7" key="1">
    <citation type="journal article" date="2018" name="Int. J. Syst. Bacteriol.">
        <title>Oceaniradius stylonemae gen. nov., sp. nov., isolated from a red alga, Stylonema cornu-cervi.</title>
        <authorList>
            <person name="Jeong S."/>
        </authorList>
    </citation>
    <scope>NUCLEOTIDE SEQUENCE [LARGE SCALE GENOMIC DNA]</scope>
    <source>
        <strain evidence="6 7">StC1</strain>
    </source>
</reference>
<feature type="transmembrane region" description="Helical" evidence="4">
    <location>
        <begin position="265"/>
        <end position="283"/>
    </location>
</feature>
<dbReference type="EMBL" id="QFWV02000006">
    <property type="protein sequence ID" value="RKF06715.1"/>
    <property type="molecule type" value="Genomic_DNA"/>
</dbReference>
<proteinExistence type="predicted"/>
<dbReference type="PANTHER" id="PTHR23521">
    <property type="entry name" value="TRANSPORTER MFS SUPERFAMILY"/>
    <property type="match status" value="1"/>
</dbReference>
<keyword evidence="1 4" id="KW-0812">Transmembrane</keyword>
<keyword evidence="7" id="KW-1185">Reference proteome</keyword>
<feature type="transmembrane region" description="Helical" evidence="4">
    <location>
        <begin position="356"/>
        <end position="374"/>
    </location>
</feature>
<dbReference type="GO" id="GO:0005886">
    <property type="term" value="C:plasma membrane"/>
    <property type="evidence" value="ECO:0007669"/>
    <property type="project" value="TreeGrafter"/>
</dbReference>
<dbReference type="InterPro" id="IPR011701">
    <property type="entry name" value="MFS"/>
</dbReference>
<feature type="transmembrane region" description="Helical" evidence="4">
    <location>
        <begin position="331"/>
        <end position="350"/>
    </location>
</feature>
<feature type="transmembrane region" description="Helical" evidence="4">
    <location>
        <begin position="98"/>
        <end position="119"/>
    </location>
</feature>
<dbReference type="PANTHER" id="PTHR23521:SF3">
    <property type="entry name" value="MFS TRANSPORTER"/>
    <property type="match status" value="1"/>
</dbReference>
<dbReference type="RefSeq" id="WP_109767272.1">
    <property type="nucleotide sequence ID" value="NZ_CP159474.1"/>
</dbReference>
<evidence type="ECO:0000256" key="4">
    <source>
        <dbReference type="SAM" id="Phobius"/>
    </source>
</evidence>
<comment type="caution">
    <text evidence="6">The sequence shown here is derived from an EMBL/GenBank/DDBJ whole genome shotgun (WGS) entry which is preliminary data.</text>
</comment>
<sequence length="413" mass="44072">MLRNIVPVTGLMLSTFFLLAGSGLTGITLPLRAGLEGWSPVIIGWIGFGYALCFTAGCVVVPRMVRRVGHVRVYAVLATLLAMSLLFHALIVHPLAWIAFRGVAGFALAGAYMVVESWLNEKATNESRGQIFSFYMIMNMVGMMAGQFMVLLGDPATTTLFIIAALLYAMAVIPTGLSNAVSPQPLTQVTLDLRKLYRNSPAAMVGMLMTGIIAGIWNFQAPVFAEQTGLSGNQIPLMLALAMISGAVFQLPLGRASDRMDRRYVMIFAGIVGVGCAIAYQIVPGAASAPGIFITVFILGAVLFPIYSLVVAHANDYAEPSEFVEISSGLLVVNGAGAMIGPVLSGFLIVGLGPGGFFLSLAVAFAIFGGYAAWRITQREAVPADEMTDYTYVPVTRSQTPEMFTLDPRSDEE</sequence>
<accession>A0A3A8A9Y8</accession>
<keyword evidence="2 4" id="KW-1133">Transmembrane helix</keyword>
<dbReference type="InterPro" id="IPR020846">
    <property type="entry name" value="MFS_dom"/>
</dbReference>
<feature type="transmembrane region" description="Helical" evidence="4">
    <location>
        <begin position="289"/>
        <end position="310"/>
    </location>
</feature>
<feature type="domain" description="Major facilitator superfamily (MFS) profile" evidence="5">
    <location>
        <begin position="199"/>
        <end position="413"/>
    </location>
</feature>
<dbReference type="CDD" id="cd17477">
    <property type="entry name" value="MFS_YcaD_like"/>
    <property type="match status" value="1"/>
</dbReference>
<dbReference type="AlphaFoldDB" id="A0A3A8A9Y8"/>
<feature type="transmembrane region" description="Helical" evidence="4">
    <location>
        <begin position="202"/>
        <end position="223"/>
    </location>
</feature>
<dbReference type="GO" id="GO:0022857">
    <property type="term" value="F:transmembrane transporter activity"/>
    <property type="evidence" value="ECO:0007669"/>
    <property type="project" value="InterPro"/>
</dbReference>
<feature type="transmembrane region" description="Helical" evidence="4">
    <location>
        <begin position="42"/>
        <end position="61"/>
    </location>
</feature>
<evidence type="ECO:0000256" key="2">
    <source>
        <dbReference type="ARBA" id="ARBA00022989"/>
    </source>
</evidence>
<gene>
    <name evidence="6" type="ORF">DEM25_010730</name>
</gene>
<dbReference type="Pfam" id="PF07690">
    <property type="entry name" value="MFS_1"/>
    <property type="match status" value="1"/>
</dbReference>
<dbReference type="SUPFAM" id="SSF103473">
    <property type="entry name" value="MFS general substrate transporter"/>
    <property type="match status" value="1"/>
</dbReference>
<name>A0A3A8A9Y8_9HYPH</name>
<dbReference type="OrthoDB" id="9810614at2"/>
<evidence type="ECO:0000256" key="3">
    <source>
        <dbReference type="ARBA" id="ARBA00023136"/>
    </source>
</evidence>
<evidence type="ECO:0000259" key="5">
    <source>
        <dbReference type="PROSITE" id="PS50850"/>
    </source>
</evidence>
<feature type="transmembrane region" description="Helical" evidence="4">
    <location>
        <begin position="159"/>
        <end position="181"/>
    </location>
</feature>
<dbReference type="PROSITE" id="PS50850">
    <property type="entry name" value="MFS"/>
    <property type="match status" value="1"/>
</dbReference>
<dbReference type="Proteomes" id="UP000246132">
    <property type="component" value="Unassembled WGS sequence"/>
</dbReference>
<evidence type="ECO:0000313" key="6">
    <source>
        <dbReference type="EMBL" id="RKF06715.1"/>
    </source>
</evidence>
<dbReference type="Gene3D" id="1.20.1250.20">
    <property type="entry name" value="MFS general substrate transporter like domains"/>
    <property type="match status" value="2"/>
</dbReference>
<feature type="transmembrane region" description="Helical" evidence="4">
    <location>
        <begin position="131"/>
        <end position="153"/>
    </location>
</feature>
<feature type="transmembrane region" description="Helical" evidence="4">
    <location>
        <begin position="73"/>
        <end position="92"/>
    </location>
</feature>
<dbReference type="InterPro" id="IPR036259">
    <property type="entry name" value="MFS_trans_sf"/>
</dbReference>
<organism evidence="6 7">
    <name type="scientific">Oceaniradius stylonematis</name>
    <dbReference type="NCBI Taxonomy" id="2184161"/>
    <lineage>
        <taxon>Bacteria</taxon>
        <taxon>Pseudomonadati</taxon>
        <taxon>Pseudomonadota</taxon>
        <taxon>Alphaproteobacteria</taxon>
        <taxon>Hyphomicrobiales</taxon>
        <taxon>Ahrensiaceae</taxon>
        <taxon>Oceaniradius</taxon>
    </lineage>
</organism>
<evidence type="ECO:0000256" key="1">
    <source>
        <dbReference type="ARBA" id="ARBA00022692"/>
    </source>
</evidence>